<protein>
    <submittedName>
        <fullName evidence="1">DUF1876 domain-containing protein</fullName>
    </submittedName>
</protein>
<dbReference type="RefSeq" id="WP_192039298.1">
    <property type="nucleotide sequence ID" value="NZ_JACYWE010000005.1"/>
</dbReference>
<dbReference type="Proteomes" id="UP000642993">
    <property type="component" value="Unassembled WGS sequence"/>
</dbReference>
<reference evidence="1" key="1">
    <citation type="submission" date="2020-09" db="EMBL/GenBank/DDBJ databases">
        <title>Hoyosella lacisalsi sp. nov., a halotolerant actinobacterium isolated from soil of Lake Gudzhirganskoe.</title>
        <authorList>
            <person name="Yang Q."/>
            <person name="Guo P.Y."/>
            <person name="Liu S.W."/>
            <person name="Li F.N."/>
            <person name="Sun C.H."/>
        </authorList>
    </citation>
    <scope>NUCLEOTIDE SEQUENCE</scope>
    <source>
        <strain evidence="1">G463</strain>
    </source>
</reference>
<evidence type="ECO:0000313" key="2">
    <source>
        <dbReference type="Proteomes" id="UP000642993"/>
    </source>
</evidence>
<sequence>MQDKRWWIDIRIDERGTQTRAEARLHANGELRLSATGVARRNPEDPDVPKIGDELAVARALQEIAHRLVEISASDIESVTHTPVQLNA</sequence>
<dbReference type="AlphaFoldDB" id="A0A927JCW4"/>
<dbReference type="InterPro" id="IPR015057">
    <property type="entry name" value="Rv2632c-like"/>
</dbReference>
<dbReference type="Pfam" id="PF08962">
    <property type="entry name" value="Rv2632c-like"/>
    <property type="match status" value="1"/>
</dbReference>
<dbReference type="InterPro" id="IPR038070">
    <property type="entry name" value="Rv2632c-like_sf"/>
</dbReference>
<name>A0A927JCW4_9ACTN</name>
<dbReference type="EMBL" id="JACYWE010000005">
    <property type="protein sequence ID" value="MBD8506845.1"/>
    <property type="molecule type" value="Genomic_DNA"/>
</dbReference>
<comment type="caution">
    <text evidence="1">The sequence shown here is derived from an EMBL/GenBank/DDBJ whole genome shotgun (WGS) entry which is preliminary data.</text>
</comment>
<dbReference type="SUPFAM" id="SSF143212">
    <property type="entry name" value="Rv2632c-like"/>
    <property type="match status" value="1"/>
</dbReference>
<gene>
    <name evidence="1" type="ORF">HT102_10130</name>
</gene>
<keyword evidence="2" id="KW-1185">Reference proteome</keyword>
<proteinExistence type="predicted"/>
<evidence type="ECO:0000313" key="1">
    <source>
        <dbReference type="EMBL" id="MBD8506845.1"/>
    </source>
</evidence>
<accession>A0A927JCW4</accession>
<dbReference type="Gene3D" id="3.30.160.240">
    <property type="entry name" value="Rv1738"/>
    <property type="match status" value="1"/>
</dbReference>
<organism evidence="1 2">
    <name type="scientific">Lolliginicoccus lacisalsi</name>
    <dbReference type="NCBI Taxonomy" id="2742202"/>
    <lineage>
        <taxon>Bacteria</taxon>
        <taxon>Bacillati</taxon>
        <taxon>Actinomycetota</taxon>
        <taxon>Actinomycetes</taxon>
        <taxon>Mycobacteriales</taxon>
        <taxon>Hoyosellaceae</taxon>
        <taxon>Lolliginicoccus</taxon>
    </lineage>
</organism>